<comment type="caution">
    <text evidence="2">The sequence shown here is derived from an EMBL/GenBank/DDBJ whole genome shotgun (WGS) entry which is preliminary data.</text>
</comment>
<evidence type="ECO:0000313" key="2">
    <source>
        <dbReference type="EMBL" id="KAF5697441.1"/>
    </source>
</evidence>
<keyword evidence="3" id="KW-1185">Reference proteome</keyword>
<dbReference type="InterPro" id="IPR013094">
    <property type="entry name" value="AB_hydrolase_3"/>
</dbReference>
<dbReference type="PANTHER" id="PTHR23024">
    <property type="entry name" value="ARYLACETAMIDE DEACETYLASE"/>
    <property type="match status" value="1"/>
</dbReference>
<dbReference type="Proteomes" id="UP000544331">
    <property type="component" value="Unassembled WGS sequence"/>
</dbReference>
<name>A0A8H5XPV0_9HYPO</name>
<dbReference type="PANTHER" id="PTHR23024:SF24">
    <property type="entry name" value="ALPHA_BETA HYDROLASE FOLD-3 DOMAIN-CONTAINING PROTEIN"/>
    <property type="match status" value="1"/>
</dbReference>
<dbReference type="GO" id="GO:0016787">
    <property type="term" value="F:hydrolase activity"/>
    <property type="evidence" value="ECO:0007669"/>
    <property type="project" value="InterPro"/>
</dbReference>
<reference evidence="2 3" key="1">
    <citation type="submission" date="2020-05" db="EMBL/GenBank/DDBJ databases">
        <title>Identification and distribution of gene clusters putatively required for synthesis of sphingolipid metabolism inhibitors in phylogenetically diverse species of the filamentous fungus Fusarium.</title>
        <authorList>
            <person name="Kim H.-S."/>
            <person name="Busman M."/>
            <person name="Brown D.W."/>
            <person name="Divon H."/>
            <person name="Uhlig S."/>
            <person name="Proctor R.H."/>
        </authorList>
    </citation>
    <scope>NUCLEOTIDE SEQUENCE [LARGE SCALE GENOMIC DNA]</scope>
    <source>
        <strain evidence="2 3">NRRL 66235</strain>
    </source>
</reference>
<accession>A0A8H5XPV0</accession>
<dbReference type="SUPFAM" id="SSF53474">
    <property type="entry name" value="alpha/beta-Hydrolases"/>
    <property type="match status" value="1"/>
</dbReference>
<sequence>MHPLHPEWVAFVAQNPNISHDDDQRNGDFLSSVDGHRLATQVSTTDITVICRDNHPIRARIYTAKETQSSLGVVIFFHSGAFTHGSLETEDAKMERSIVSCRYMALGGPITVISVEYRLCPAYPYPIPINDGWDAFQHIVTALPSLVPRHTEPVNLVISGTSSGGQLAAIVSQRARDWFKAVENSGTAAKVTLSGVLLRAPVTVRGTNAVFIPPRFRDMHHSWAADFETLLLNRLNMGQSHDAFGVPDEDRSCPDAYPLWGDFNGLPRTYVQICDVDILRDDAVCYSRGLREVGVDVRESLYKDLPHMFWIYGHHLNVSKKAQEDCVQGLKWLLGLSE</sequence>
<dbReference type="Gene3D" id="3.40.50.1820">
    <property type="entry name" value="alpha/beta hydrolase"/>
    <property type="match status" value="1"/>
</dbReference>
<feature type="domain" description="Alpha/beta hydrolase fold-3" evidence="1">
    <location>
        <begin position="74"/>
        <end position="310"/>
    </location>
</feature>
<dbReference type="InterPro" id="IPR050466">
    <property type="entry name" value="Carboxylest/Gibb_receptor"/>
</dbReference>
<dbReference type="InterPro" id="IPR029058">
    <property type="entry name" value="AB_hydrolase_fold"/>
</dbReference>
<evidence type="ECO:0000313" key="3">
    <source>
        <dbReference type="Proteomes" id="UP000544331"/>
    </source>
</evidence>
<gene>
    <name evidence="2" type="ORF">FMUND_15415</name>
</gene>
<dbReference type="Pfam" id="PF07859">
    <property type="entry name" value="Abhydrolase_3"/>
    <property type="match status" value="1"/>
</dbReference>
<evidence type="ECO:0000259" key="1">
    <source>
        <dbReference type="Pfam" id="PF07859"/>
    </source>
</evidence>
<organism evidence="2 3">
    <name type="scientific">Fusarium mundagurra</name>
    <dbReference type="NCBI Taxonomy" id="1567541"/>
    <lineage>
        <taxon>Eukaryota</taxon>
        <taxon>Fungi</taxon>
        <taxon>Dikarya</taxon>
        <taxon>Ascomycota</taxon>
        <taxon>Pezizomycotina</taxon>
        <taxon>Sordariomycetes</taxon>
        <taxon>Hypocreomycetidae</taxon>
        <taxon>Hypocreales</taxon>
        <taxon>Nectriaceae</taxon>
        <taxon>Fusarium</taxon>
        <taxon>Fusarium fujikuroi species complex</taxon>
    </lineage>
</organism>
<protein>
    <submittedName>
        <fullName evidence="2">Lipase esterase</fullName>
    </submittedName>
</protein>
<proteinExistence type="predicted"/>
<dbReference type="OrthoDB" id="408631at2759"/>
<dbReference type="AlphaFoldDB" id="A0A8H5XPV0"/>
<dbReference type="EMBL" id="JAAOAN010001022">
    <property type="protein sequence ID" value="KAF5697441.1"/>
    <property type="molecule type" value="Genomic_DNA"/>
</dbReference>